<keyword evidence="2" id="KW-1185">Reference proteome</keyword>
<dbReference type="EMBL" id="BQKE01000001">
    <property type="protein sequence ID" value="GJM59481.1"/>
    <property type="molecule type" value="Genomic_DNA"/>
</dbReference>
<name>A0AAN4VT33_9BACT</name>
<evidence type="ECO:0000313" key="1">
    <source>
        <dbReference type="EMBL" id="GJM59481.1"/>
    </source>
</evidence>
<organism evidence="1 2">
    <name type="scientific">Persicobacter diffluens</name>
    <dbReference type="NCBI Taxonomy" id="981"/>
    <lineage>
        <taxon>Bacteria</taxon>
        <taxon>Pseudomonadati</taxon>
        <taxon>Bacteroidota</taxon>
        <taxon>Cytophagia</taxon>
        <taxon>Cytophagales</taxon>
        <taxon>Persicobacteraceae</taxon>
        <taxon>Persicobacter</taxon>
    </lineage>
</organism>
<protein>
    <submittedName>
        <fullName evidence="1">Uncharacterized protein</fullName>
    </submittedName>
</protein>
<dbReference type="Proteomes" id="UP001310022">
    <property type="component" value="Unassembled WGS sequence"/>
</dbReference>
<accession>A0AAN4VT33</accession>
<sequence length="130" mass="14908">MVLGLMVFFPKTEGKAQNFNLVGHFGATMLNRPAKFLFDVEGQFGVTRTVMLTSGYQHWDNKNHATFGMRIYPVDGFYLRARGLFWNSADVSLGAGFTKYFDQNWLMEFSGDYYINAKRMGLQVGIGYRF</sequence>
<gene>
    <name evidence="1" type="ORF">PEDI_00330</name>
</gene>
<dbReference type="AlphaFoldDB" id="A0AAN4VT33"/>
<reference evidence="1 2" key="1">
    <citation type="submission" date="2021-12" db="EMBL/GenBank/DDBJ databases">
        <title>Genome sequencing of bacteria with rrn-lacking chromosome and rrn-plasmid.</title>
        <authorList>
            <person name="Anda M."/>
            <person name="Iwasaki W."/>
        </authorList>
    </citation>
    <scope>NUCLEOTIDE SEQUENCE [LARGE SCALE GENOMIC DNA]</scope>
    <source>
        <strain evidence="1 2">NBRC 15940</strain>
    </source>
</reference>
<comment type="caution">
    <text evidence="1">The sequence shown here is derived from an EMBL/GenBank/DDBJ whole genome shotgun (WGS) entry which is preliminary data.</text>
</comment>
<evidence type="ECO:0000313" key="2">
    <source>
        <dbReference type="Proteomes" id="UP001310022"/>
    </source>
</evidence>
<proteinExistence type="predicted"/>